<evidence type="ECO:0000256" key="15">
    <source>
        <dbReference type="HAMAP-Rule" id="MF_00283"/>
    </source>
</evidence>
<evidence type="ECO:0000256" key="5">
    <source>
        <dbReference type="ARBA" id="ARBA00022555"/>
    </source>
</evidence>
<dbReference type="RefSeq" id="WP_142034371.1">
    <property type="nucleotide sequence ID" value="NZ_JBHTGS010000002.1"/>
</dbReference>
<proteinExistence type="inferred from homology"/>
<feature type="binding site" evidence="15">
    <location>
        <position position="460"/>
    </location>
    <ligand>
        <name>Mg(2+)</name>
        <dbReference type="ChEBI" id="CHEBI:18420"/>
        <note>shared with alpha subunit</note>
    </ligand>
</feature>
<dbReference type="InterPro" id="IPR002547">
    <property type="entry name" value="tRNA-bd_dom"/>
</dbReference>
<evidence type="ECO:0000256" key="9">
    <source>
        <dbReference type="ARBA" id="ARBA00022840"/>
    </source>
</evidence>
<evidence type="ECO:0000256" key="2">
    <source>
        <dbReference type="ARBA" id="ARBA00008653"/>
    </source>
</evidence>
<evidence type="ECO:0000259" key="17">
    <source>
        <dbReference type="PROSITE" id="PS50886"/>
    </source>
</evidence>
<keyword evidence="6 15" id="KW-0436">Ligase</keyword>
<keyword evidence="7 15" id="KW-0479">Metal-binding</keyword>
<dbReference type="SUPFAM" id="SSF50249">
    <property type="entry name" value="Nucleic acid-binding proteins"/>
    <property type="match status" value="1"/>
</dbReference>
<dbReference type="CDD" id="cd02796">
    <property type="entry name" value="tRNA_bind_bactPheRS"/>
    <property type="match status" value="1"/>
</dbReference>
<evidence type="ECO:0000256" key="7">
    <source>
        <dbReference type="ARBA" id="ARBA00022723"/>
    </source>
</evidence>
<dbReference type="PROSITE" id="PS50886">
    <property type="entry name" value="TRBD"/>
    <property type="match status" value="1"/>
</dbReference>
<dbReference type="InterPro" id="IPR041616">
    <property type="entry name" value="PheRS_beta_core"/>
</dbReference>
<dbReference type="InterPro" id="IPR005147">
    <property type="entry name" value="tRNA_synthase_B5-dom"/>
</dbReference>
<comment type="cofactor">
    <cofactor evidence="15">
        <name>Mg(2+)</name>
        <dbReference type="ChEBI" id="CHEBI:18420"/>
    </cofactor>
    <text evidence="15">Binds 2 magnesium ions per tetramer.</text>
</comment>
<evidence type="ECO:0000256" key="4">
    <source>
        <dbReference type="ARBA" id="ARBA00022490"/>
    </source>
</evidence>
<dbReference type="InterPro" id="IPR045864">
    <property type="entry name" value="aa-tRNA-synth_II/BPL/LPL"/>
</dbReference>
<dbReference type="NCBIfam" id="TIGR00472">
    <property type="entry name" value="pheT_bact"/>
    <property type="match status" value="1"/>
</dbReference>
<gene>
    <name evidence="15" type="primary">pheT</name>
    <name evidence="20" type="ORF">FB566_0399</name>
</gene>
<evidence type="ECO:0000256" key="10">
    <source>
        <dbReference type="ARBA" id="ARBA00022842"/>
    </source>
</evidence>
<dbReference type="HAMAP" id="MF_00283">
    <property type="entry name" value="Phe_tRNA_synth_beta1"/>
    <property type="match status" value="1"/>
</dbReference>
<dbReference type="InterPro" id="IPR005121">
    <property type="entry name" value="Fdx_antiC-bd"/>
</dbReference>
<dbReference type="GO" id="GO:0004826">
    <property type="term" value="F:phenylalanine-tRNA ligase activity"/>
    <property type="evidence" value="ECO:0007669"/>
    <property type="project" value="UniProtKB-UniRule"/>
</dbReference>
<feature type="domain" description="FDX-ACB" evidence="18">
    <location>
        <begin position="732"/>
        <end position="825"/>
    </location>
</feature>
<dbReference type="EMBL" id="VFOW01000001">
    <property type="protein sequence ID" value="TQL74909.1"/>
    <property type="molecule type" value="Genomic_DNA"/>
</dbReference>
<dbReference type="GO" id="GO:0000049">
    <property type="term" value="F:tRNA binding"/>
    <property type="evidence" value="ECO:0007669"/>
    <property type="project" value="UniProtKB-UniRule"/>
</dbReference>
<comment type="subcellular location">
    <subcellularLocation>
        <location evidence="1 15">Cytoplasm</location>
    </subcellularLocation>
</comment>
<dbReference type="InterPro" id="IPR020825">
    <property type="entry name" value="Phe-tRNA_synthase-like_B3/B4"/>
</dbReference>
<dbReference type="EC" id="6.1.1.20" evidence="15"/>
<evidence type="ECO:0000313" key="20">
    <source>
        <dbReference type="EMBL" id="TQL74909.1"/>
    </source>
</evidence>
<dbReference type="SMART" id="SM00874">
    <property type="entry name" value="B5"/>
    <property type="match status" value="1"/>
</dbReference>
<feature type="domain" description="B5" evidence="19">
    <location>
        <begin position="407"/>
        <end position="482"/>
    </location>
</feature>
<keyword evidence="9 15" id="KW-0067">ATP-binding</keyword>
<keyword evidence="5 16" id="KW-0820">tRNA-binding</keyword>
<dbReference type="FunCoup" id="A0A543AQR7">
    <property type="interactions" value="60"/>
</dbReference>
<keyword evidence="12 15" id="KW-0648">Protein biosynthesis</keyword>
<reference evidence="20 21" key="1">
    <citation type="submission" date="2019-06" db="EMBL/GenBank/DDBJ databases">
        <title>Sequencing the genomes of 1000 actinobacteria strains.</title>
        <authorList>
            <person name="Klenk H.-P."/>
        </authorList>
    </citation>
    <scope>NUCLEOTIDE SEQUENCE [LARGE SCALE GENOMIC DNA]</scope>
    <source>
        <strain evidence="20 21">DSM 45928</strain>
    </source>
</reference>
<dbReference type="Gene3D" id="3.50.40.10">
    <property type="entry name" value="Phenylalanyl-trna Synthetase, Chain B, domain 3"/>
    <property type="match status" value="1"/>
</dbReference>
<comment type="catalytic activity">
    <reaction evidence="14 15">
        <text>tRNA(Phe) + L-phenylalanine + ATP = L-phenylalanyl-tRNA(Phe) + AMP + diphosphate + H(+)</text>
        <dbReference type="Rhea" id="RHEA:19413"/>
        <dbReference type="Rhea" id="RHEA-COMP:9668"/>
        <dbReference type="Rhea" id="RHEA-COMP:9699"/>
        <dbReference type="ChEBI" id="CHEBI:15378"/>
        <dbReference type="ChEBI" id="CHEBI:30616"/>
        <dbReference type="ChEBI" id="CHEBI:33019"/>
        <dbReference type="ChEBI" id="CHEBI:58095"/>
        <dbReference type="ChEBI" id="CHEBI:78442"/>
        <dbReference type="ChEBI" id="CHEBI:78531"/>
        <dbReference type="ChEBI" id="CHEBI:456215"/>
        <dbReference type="EC" id="6.1.1.20"/>
    </reaction>
</comment>
<feature type="binding site" evidence="15">
    <location>
        <position position="470"/>
    </location>
    <ligand>
        <name>Mg(2+)</name>
        <dbReference type="ChEBI" id="CHEBI:18420"/>
        <note>shared with alpha subunit</note>
    </ligand>
</feature>
<evidence type="ECO:0000256" key="3">
    <source>
        <dbReference type="ARBA" id="ARBA00011209"/>
    </source>
</evidence>
<keyword evidence="10 15" id="KW-0460">Magnesium</keyword>
<dbReference type="Pfam" id="PF01588">
    <property type="entry name" value="tRNA_bind"/>
    <property type="match status" value="1"/>
</dbReference>
<protein>
    <recommendedName>
        <fullName evidence="15">Phenylalanine--tRNA ligase beta subunit</fullName>
        <ecNumber evidence="15">6.1.1.20</ecNumber>
    </recommendedName>
    <alternativeName>
        <fullName evidence="15">Phenylalanyl-tRNA synthetase beta subunit</fullName>
        <shortName evidence="15">PheRS</shortName>
    </alternativeName>
</protein>
<evidence type="ECO:0000256" key="8">
    <source>
        <dbReference type="ARBA" id="ARBA00022741"/>
    </source>
</evidence>
<dbReference type="Proteomes" id="UP000317043">
    <property type="component" value="Unassembled WGS sequence"/>
</dbReference>
<dbReference type="Pfam" id="PF03484">
    <property type="entry name" value="B5"/>
    <property type="match status" value="1"/>
</dbReference>
<evidence type="ECO:0000259" key="19">
    <source>
        <dbReference type="PROSITE" id="PS51483"/>
    </source>
</evidence>
<evidence type="ECO:0000256" key="6">
    <source>
        <dbReference type="ARBA" id="ARBA00022598"/>
    </source>
</evidence>
<comment type="similarity">
    <text evidence="2 15">Belongs to the phenylalanyl-tRNA synthetase beta subunit family. Type 1 subfamily.</text>
</comment>
<dbReference type="FunFam" id="3.30.70.380:FF:000001">
    <property type="entry name" value="Phenylalanine--tRNA ligase beta subunit"/>
    <property type="match status" value="1"/>
</dbReference>
<dbReference type="Pfam" id="PF17759">
    <property type="entry name" value="tRNA_synthFbeta"/>
    <property type="match status" value="1"/>
</dbReference>
<dbReference type="PROSITE" id="PS51483">
    <property type="entry name" value="B5"/>
    <property type="match status" value="1"/>
</dbReference>
<evidence type="ECO:0000256" key="14">
    <source>
        <dbReference type="ARBA" id="ARBA00049255"/>
    </source>
</evidence>
<dbReference type="CDD" id="cd00769">
    <property type="entry name" value="PheRS_beta_core"/>
    <property type="match status" value="1"/>
</dbReference>
<dbReference type="SMART" id="SM00896">
    <property type="entry name" value="FDX-ACB"/>
    <property type="match status" value="1"/>
</dbReference>
<dbReference type="SUPFAM" id="SSF56037">
    <property type="entry name" value="PheT/TilS domain"/>
    <property type="match status" value="1"/>
</dbReference>
<dbReference type="Gene3D" id="2.40.50.140">
    <property type="entry name" value="Nucleic acid-binding proteins"/>
    <property type="match status" value="1"/>
</dbReference>
<comment type="caution">
    <text evidence="20">The sequence shown here is derived from an EMBL/GenBank/DDBJ whole genome shotgun (WGS) entry which is preliminary data.</text>
</comment>
<keyword evidence="21" id="KW-1185">Reference proteome</keyword>
<dbReference type="FunFam" id="2.40.50.140:FF:000045">
    <property type="entry name" value="Phenylalanine--tRNA ligase beta subunit"/>
    <property type="match status" value="1"/>
</dbReference>
<organism evidence="20 21">
    <name type="scientific">Stackebrandtia endophytica</name>
    <dbReference type="NCBI Taxonomy" id="1496996"/>
    <lineage>
        <taxon>Bacteria</taxon>
        <taxon>Bacillati</taxon>
        <taxon>Actinomycetota</taxon>
        <taxon>Actinomycetes</taxon>
        <taxon>Glycomycetales</taxon>
        <taxon>Glycomycetaceae</taxon>
        <taxon>Stackebrandtia</taxon>
    </lineage>
</organism>
<dbReference type="InterPro" id="IPR045060">
    <property type="entry name" value="Phe-tRNA-ligase_IIc_bsu"/>
</dbReference>
<dbReference type="InterPro" id="IPR012340">
    <property type="entry name" value="NA-bd_OB-fold"/>
</dbReference>
<dbReference type="SUPFAM" id="SSF54991">
    <property type="entry name" value="Anticodon-binding domain of PheRS"/>
    <property type="match status" value="1"/>
</dbReference>
<feature type="domain" description="TRNA-binding" evidence="17">
    <location>
        <begin position="42"/>
        <end position="154"/>
    </location>
</feature>
<dbReference type="GO" id="GO:0006432">
    <property type="term" value="P:phenylalanyl-tRNA aminoacylation"/>
    <property type="evidence" value="ECO:0007669"/>
    <property type="project" value="UniProtKB-UniRule"/>
</dbReference>
<name>A0A543AQR7_9ACTN</name>
<dbReference type="GO" id="GO:0005524">
    <property type="term" value="F:ATP binding"/>
    <property type="evidence" value="ECO:0007669"/>
    <property type="project" value="UniProtKB-UniRule"/>
</dbReference>
<evidence type="ECO:0000256" key="13">
    <source>
        <dbReference type="ARBA" id="ARBA00023146"/>
    </source>
</evidence>
<keyword evidence="13 15" id="KW-0030">Aminoacyl-tRNA synthetase</keyword>
<keyword evidence="11 16" id="KW-0694">RNA-binding</keyword>
<dbReference type="Gene3D" id="3.30.70.380">
    <property type="entry name" value="Ferrodoxin-fold anticodon-binding domain"/>
    <property type="match status" value="1"/>
</dbReference>
<dbReference type="Pfam" id="PF03147">
    <property type="entry name" value="FDX-ACB"/>
    <property type="match status" value="1"/>
</dbReference>
<evidence type="ECO:0000256" key="12">
    <source>
        <dbReference type="ARBA" id="ARBA00022917"/>
    </source>
</evidence>
<dbReference type="InterPro" id="IPR036690">
    <property type="entry name" value="Fdx_antiC-bd_sf"/>
</dbReference>
<dbReference type="InterPro" id="IPR033714">
    <property type="entry name" value="tRNA_bind_bactPheRS"/>
</dbReference>
<dbReference type="Pfam" id="PF03483">
    <property type="entry name" value="B3_4"/>
    <property type="match status" value="1"/>
</dbReference>
<dbReference type="SUPFAM" id="SSF55681">
    <property type="entry name" value="Class II aaRS and biotin synthetases"/>
    <property type="match status" value="1"/>
</dbReference>
<dbReference type="SMART" id="SM00873">
    <property type="entry name" value="B3_4"/>
    <property type="match status" value="1"/>
</dbReference>
<dbReference type="Gene3D" id="3.30.930.10">
    <property type="entry name" value="Bira Bifunctional Protein, Domain 2"/>
    <property type="match status" value="1"/>
</dbReference>
<dbReference type="InterPro" id="IPR004532">
    <property type="entry name" value="Phe-tRNA-ligase_IIc_bsu_bact"/>
</dbReference>
<dbReference type="PROSITE" id="PS51447">
    <property type="entry name" value="FDX_ACB"/>
    <property type="match status" value="1"/>
</dbReference>
<dbReference type="AlphaFoldDB" id="A0A543AQR7"/>
<evidence type="ECO:0000256" key="1">
    <source>
        <dbReference type="ARBA" id="ARBA00004496"/>
    </source>
</evidence>
<feature type="binding site" evidence="15">
    <location>
        <position position="466"/>
    </location>
    <ligand>
        <name>Mg(2+)</name>
        <dbReference type="ChEBI" id="CHEBI:18420"/>
        <note>shared with alpha subunit</note>
    </ligand>
</feature>
<dbReference type="PANTHER" id="PTHR10947">
    <property type="entry name" value="PHENYLALANYL-TRNA SYNTHETASE BETA CHAIN AND LEUCINE-RICH REPEAT-CONTAINING PROTEIN 47"/>
    <property type="match status" value="1"/>
</dbReference>
<dbReference type="InParanoid" id="A0A543AQR7"/>
<keyword evidence="4 15" id="KW-0963">Cytoplasm</keyword>
<comment type="subunit">
    <text evidence="3 15">Tetramer of two alpha and two beta subunits.</text>
</comment>
<dbReference type="GO" id="GO:0009328">
    <property type="term" value="C:phenylalanine-tRNA ligase complex"/>
    <property type="evidence" value="ECO:0007669"/>
    <property type="project" value="TreeGrafter"/>
</dbReference>
<dbReference type="InterPro" id="IPR009061">
    <property type="entry name" value="DNA-bd_dom_put_sf"/>
</dbReference>
<dbReference type="SUPFAM" id="SSF46955">
    <property type="entry name" value="Putative DNA-binding domain"/>
    <property type="match status" value="1"/>
</dbReference>
<dbReference type="GO" id="GO:0000287">
    <property type="term" value="F:magnesium ion binding"/>
    <property type="evidence" value="ECO:0007669"/>
    <property type="project" value="UniProtKB-UniRule"/>
</dbReference>
<accession>A0A543AQR7</accession>
<evidence type="ECO:0000313" key="21">
    <source>
        <dbReference type="Proteomes" id="UP000317043"/>
    </source>
</evidence>
<evidence type="ECO:0000256" key="11">
    <source>
        <dbReference type="ARBA" id="ARBA00022884"/>
    </source>
</evidence>
<dbReference type="FunFam" id="3.30.930.10:FF:000130">
    <property type="entry name" value="Phenylalanine--tRNA ligase beta subunit"/>
    <property type="match status" value="1"/>
</dbReference>
<dbReference type="PANTHER" id="PTHR10947:SF0">
    <property type="entry name" value="PHENYLALANINE--TRNA LIGASE BETA SUBUNIT"/>
    <property type="match status" value="1"/>
</dbReference>
<dbReference type="Gene3D" id="3.30.56.10">
    <property type="match status" value="2"/>
</dbReference>
<dbReference type="FunFam" id="3.50.40.10:FF:000001">
    <property type="entry name" value="Phenylalanine--tRNA ligase beta subunit"/>
    <property type="match status" value="1"/>
</dbReference>
<keyword evidence="8 15" id="KW-0547">Nucleotide-binding</keyword>
<dbReference type="InterPro" id="IPR005146">
    <property type="entry name" value="B3/B4_tRNA-bd"/>
</dbReference>
<sequence>MRVPLSWLREYAAIPVETSVADIDAALVASGLEVEEVHDLRENVTGPLVIGRVDSIEELTEFKKPIRYCKVEVGEDEPRGIVCGARNFAEGDLVVVSLPGAVLPGGFAISARKTYGRVSDGMIASARELGTGDDHDGIIVLPADAGLTPGADARQVVGLDDVVFELAITPDMGYCFSIRGIARELAHRLKVTFADPALSVVEPTATARPPHPVSILDTVGCDRFATRAVRGIDPAAASPDWMRRRLVHAGMRPISIAVDITNYLMLELGQPLHAFDLATLKGSVVVRRAETGERLTTLDDVERVLDQGDMVICDDTGVISLAGVMGGETSEVSPSTVDVLFEGAHWDPPAIAATSRRHRISSEAAKRFERGSDPALCAIAVQRAAELLVASAGGTIDEAVGDIDHRAAPAVIRIDPRLPSRIVGHDYADTEVIEQLTAAGCVVNPVGETLEVTPPSWRPDITDQADLVEEVVRLDGYDRVPSMLPPSPAGPGLSVHQRRRRHIGRALAAAGYVETLNYPFLDPTVLDRFGLEDDDPRRTMLRLANPLVDSQPALRTTLLPGILAALKTNVDRGIRDVGLFETGVVFQPKSGWDTVPALDLSVTQRPDDADLALADALRPHQPQHVAVVFTGKAEIDGWWGAGRDADWSDAIAAARTIVEAAGLELVVEAGRHAPWHPGRCAVLRVGGEIIGHAGELHPAVCDVMDIPRRTGAMEIDLSRLPVAETVSSPQMSHYPVALIDVAVVVDDAVPAATVAEALSDGAGELLESIRLFDVYRGESLGAGRKSLAYNLVFRAPDRTLTAEETVAARDHAVTLAADRCGAQLRSV</sequence>
<evidence type="ECO:0000259" key="18">
    <source>
        <dbReference type="PROSITE" id="PS51447"/>
    </source>
</evidence>
<evidence type="ECO:0000256" key="16">
    <source>
        <dbReference type="PROSITE-ProRule" id="PRU00209"/>
    </source>
</evidence>
<feature type="binding site" evidence="15">
    <location>
        <position position="469"/>
    </location>
    <ligand>
        <name>Mg(2+)</name>
        <dbReference type="ChEBI" id="CHEBI:18420"/>
        <note>shared with alpha subunit</note>
    </ligand>
</feature>
<dbReference type="OrthoDB" id="9805455at2"/>